<protein>
    <submittedName>
        <fullName evidence="2">Uncharacterized protein</fullName>
    </submittedName>
</protein>
<evidence type="ECO:0000256" key="1">
    <source>
        <dbReference type="SAM" id="MobiDB-lite"/>
    </source>
</evidence>
<gene>
    <name evidence="2" type="ORF">M378DRAFT_182359</name>
</gene>
<name>A0A0C2WEH3_AMAMK</name>
<reference evidence="2 3" key="1">
    <citation type="submission" date="2014-04" db="EMBL/GenBank/DDBJ databases">
        <title>Evolutionary Origins and Diversification of the Mycorrhizal Mutualists.</title>
        <authorList>
            <consortium name="DOE Joint Genome Institute"/>
            <consortium name="Mycorrhizal Genomics Consortium"/>
            <person name="Kohler A."/>
            <person name="Kuo A."/>
            <person name="Nagy L.G."/>
            <person name="Floudas D."/>
            <person name="Copeland A."/>
            <person name="Barry K.W."/>
            <person name="Cichocki N."/>
            <person name="Veneault-Fourrey C."/>
            <person name="LaButti K."/>
            <person name="Lindquist E.A."/>
            <person name="Lipzen A."/>
            <person name="Lundell T."/>
            <person name="Morin E."/>
            <person name="Murat C."/>
            <person name="Riley R."/>
            <person name="Ohm R."/>
            <person name="Sun H."/>
            <person name="Tunlid A."/>
            <person name="Henrissat B."/>
            <person name="Grigoriev I.V."/>
            <person name="Hibbett D.S."/>
            <person name="Martin F."/>
        </authorList>
    </citation>
    <scope>NUCLEOTIDE SEQUENCE [LARGE SCALE GENOMIC DNA]</scope>
    <source>
        <strain evidence="2 3">Koide BX008</strain>
    </source>
</reference>
<feature type="region of interest" description="Disordered" evidence="1">
    <location>
        <begin position="285"/>
        <end position="304"/>
    </location>
</feature>
<dbReference type="InParanoid" id="A0A0C2WEH3"/>
<feature type="region of interest" description="Disordered" evidence="1">
    <location>
        <begin position="73"/>
        <end position="138"/>
    </location>
</feature>
<proteinExistence type="predicted"/>
<feature type="region of interest" description="Disordered" evidence="1">
    <location>
        <begin position="309"/>
        <end position="339"/>
    </location>
</feature>
<feature type="compositionally biased region" description="Low complexity" evidence="1">
    <location>
        <begin position="454"/>
        <end position="467"/>
    </location>
</feature>
<accession>A0A0C2WEH3</accession>
<feature type="compositionally biased region" description="Low complexity" evidence="1">
    <location>
        <begin position="383"/>
        <end position="396"/>
    </location>
</feature>
<feature type="region of interest" description="Disordered" evidence="1">
    <location>
        <begin position="27"/>
        <end position="47"/>
    </location>
</feature>
<feature type="compositionally biased region" description="Low complexity" evidence="1">
    <location>
        <begin position="295"/>
        <end position="304"/>
    </location>
</feature>
<evidence type="ECO:0000313" key="3">
    <source>
        <dbReference type="Proteomes" id="UP000054549"/>
    </source>
</evidence>
<dbReference type="OrthoDB" id="3235325at2759"/>
<sequence length="561" mass="60766">MNLSKKFAALKIKTPLHKAFPRRVPPIEFTSTKSDNNDLNGHVKAKKPLKQPCKILQIKKSKFQDNAVYYSSDMEYSDGEQDDSDSEMEEKRRIAGETDGLATSKKKPGRKKFNSDDDTPTTDSATHPYLQNEDGSLVSPEQLGVMSQKARRIWIAFKKEGEAPTTWGQISTDLHDYYVQEMVSDPKFLFLRYCDDGEWKLLEWTRKSYSSWTLSNGLREKKSKKLSESLDNPDLLQISSNESTPFLAVEEIPQTSIGFDPPAQLFFVNPLSETDRQFSVGNNDIHERESEPVMSPGTTTASSVTTLDTSIHGSSTAPSPLMHNRPSSDLASGVECAPDAAQAAQPAPLSVITLATPALENAATASPSASSSTPSEDVGVPNAATASPSASSSTPSEDVGVPGDGISQPAEEIASSNTSVSESVTGTVPAPAPIQSTVSKKRPSTDLEAQSGNSTSQTEAGTSTTTASTVTITSAAKKRKISEDTLAVPSKACSDRNYCMIDWCMRNAGGKLYKFSEHWESLSTDERKVRDSLSGIQQRTDVNNKLFKRQADAASLLPSTQ</sequence>
<dbReference type="EMBL" id="KN818589">
    <property type="protein sequence ID" value="KIL54971.1"/>
    <property type="molecule type" value="Genomic_DNA"/>
</dbReference>
<dbReference type="Proteomes" id="UP000054549">
    <property type="component" value="Unassembled WGS sequence"/>
</dbReference>
<dbReference type="AlphaFoldDB" id="A0A0C2WEH3"/>
<evidence type="ECO:0000313" key="2">
    <source>
        <dbReference type="EMBL" id="KIL54971.1"/>
    </source>
</evidence>
<keyword evidence="3" id="KW-1185">Reference proteome</keyword>
<feature type="region of interest" description="Disordered" evidence="1">
    <location>
        <begin position="364"/>
        <end position="467"/>
    </location>
</feature>
<feature type="compositionally biased region" description="Acidic residues" evidence="1">
    <location>
        <begin position="75"/>
        <end position="88"/>
    </location>
</feature>
<feature type="compositionally biased region" description="Polar residues" evidence="1">
    <location>
        <begin position="29"/>
        <end position="39"/>
    </location>
</feature>
<feature type="compositionally biased region" description="Polar residues" evidence="1">
    <location>
        <begin position="414"/>
        <end position="426"/>
    </location>
</feature>
<dbReference type="HOGENOM" id="CLU_485671_0_0_1"/>
<feature type="compositionally biased region" description="Low complexity" evidence="1">
    <location>
        <begin position="364"/>
        <end position="375"/>
    </location>
</feature>
<organism evidence="2 3">
    <name type="scientific">Amanita muscaria (strain Koide BX008)</name>
    <dbReference type="NCBI Taxonomy" id="946122"/>
    <lineage>
        <taxon>Eukaryota</taxon>
        <taxon>Fungi</taxon>
        <taxon>Dikarya</taxon>
        <taxon>Basidiomycota</taxon>
        <taxon>Agaricomycotina</taxon>
        <taxon>Agaricomycetes</taxon>
        <taxon>Agaricomycetidae</taxon>
        <taxon>Agaricales</taxon>
        <taxon>Pluteineae</taxon>
        <taxon>Amanitaceae</taxon>
        <taxon>Amanita</taxon>
    </lineage>
</organism>